<dbReference type="EMBL" id="BPWL01000009">
    <property type="protein sequence ID" value="GJJ13920.1"/>
    <property type="molecule type" value="Genomic_DNA"/>
</dbReference>
<dbReference type="Pfam" id="PF04117">
    <property type="entry name" value="Mpv17_PMP22"/>
    <property type="match status" value="1"/>
</dbReference>
<dbReference type="Proteomes" id="UP001050691">
    <property type="component" value="Unassembled WGS sequence"/>
</dbReference>
<evidence type="ECO:0000256" key="6">
    <source>
        <dbReference type="SAM" id="Phobius"/>
    </source>
</evidence>
<protein>
    <submittedName>
        <fullName evidence="7">Uncharacterized protein</fullName>
    </submittedName>
</protein>
<proteinExistence type="inferred from homology"/>
<name>A0AAV5AHS1_9AGAM</name>
<comment type="subcellular location">
    <subcellularLocation>
        <location evidence="1">Membrane</location>
        <topology evidence="1">Multi-pass membrane protein</topology>
    </subcellularLocation>
</comment>
<keyword evidence="8" id="KW-1185">Reference proteome</keyword>
<evidence type="ECO:0000313" key="8">
    <source>
        <dbReference type="Proteomes" id="UP001050691"/>
    </source>
</evidence>
<comment type="similarity">
    <text evidence="2">Belongs to the peroxisomal membrane protein PXMP2/4 family.</text>
</comment>
<feature type="transmembrane region" description="Helical" evidence="6">
    <location>
        <begin position="70"/>
        <end position="89"/>
    </location>
</feature>
<keyword evidence="4 6" id="KW-1133">Transmembrane helix</keyword>
<comment type="caution">
    <text evidence="7">The sequence shown here is derived from an EMBL/GenBank/DDBJ whole genome shotgun (WGS) entry which is preliminary data.</text>
</comment>
<evidence type="ECO:0000313" key="7">
    <source>
        <dbReference type="EMBL" id="GJJ13920.1"/>
    </source>
</evidence>
<evidence type="ECO:0000256" key="4">
    <source>
        <dbReference type="ARBA" id="ARBA00022989"/>
    </source>
</evidence>
<organism evidence="7 8">
    <name type="scientific">Clathrus columnatus</name>
    <dbReference type="NCBI Taxonomy" id="1419009"/>
    <lineage>
        <taxon>Eukaryota</taxon>
        <taxon>Fungi</taxon>
        <taxon>Dikarya</taxon>
        <taxon>Basidiomycota</taxon>
        <taxon>Agaricomycotina</taxon>
        <taxon>Agaricomycetes</taxon>
        <taxon>Phallomycetidae</taxon>
        <taxon>Phallales</taxon>
        <taxon>Clathraceae</taxon>
        <taxon>Clathrus</taxon>
    </lineage>
</organism>
<evidence type="ECO:0000256" key="2">
    <source>
        <dbReference type="ARBA" id="ARBA00006824"/>
    </source>
</evidence>
<evidence type="ECO:0000256" key="5">
    <source>
        <dbReference type="ARBA" id="ARBA00023136"/>
    </source>
</evidence>
<accession>A0AAV5AHS1</accession>
<gene>
    <name evidence="7" type="ORF">Clacol_008177</name>
</gene>
<dbReference type="GO" id="GO:0016020">
    <property type="term" value="C:membrane"/>
    <property type="evidence" value="ECO:0007669"/>
    <property type="project" value="UniProtKB-SubCell"/>
</dbReference>
<dbReference type="InterPro" id="IPR007248">
    <property type="entry name" value="Mpv17_PMP22"/>
</dbReference>
<dbReference type="AlphaFoldDB" id="A0AAV5AHS1"/>
<evidence type="ECO:0000256" key="1">
    <source>
        <dbReference type="ARBA" id="ARBA00004141"/>
    </source>
</evidence>
<evidence type="ECO:0000256" key="3">
    <source>
        <dbReference type="ARBA" id="ARBA00022692"/>
    </source>
</evidence>
<reference evidence="7" key="1">
    <citation type="submission" date="2021-10" db="EMBL/GenBank/DDBJ databases">
        <title>De novo Genome Assembly of Clathrus columnatus (Basidiomycota, Fungi) Using Illumina and Nanopore Sequence Data.</title>
        <authorList>
            <person name="Ogiso-Tanaka E."/>
            <person name="Itagaki H."/>
            <person name="Hosoya T."/>
            <person name="Hosaka K."/>
        </authorList>
    </citation>
    <scope>NUCLEOTIDE SEQUENCE</scope>
    <source>
        <strain evidence="7">MO-923</strain>
    </source>
</reference>
<feature type="transmembrane region" description="Helical" evidence="6">
    <location>
        <begin position="101"/>
        <end position="122"/>
    </location>
</feature>
<keyword evidence="3 6" id="KW-0812">Transmembrane</keyword>
<sequence length="142" mass="15579">MSKNTLLQQYTAQLNANPLRTKAVTAATLSFVQEVLASHLAGVPVSVSKSADPVTKTLAQAKITSRAVKMAAYGFLVSAPLSHVLISWMSSPLATLFAQKYLAPELWVPFFNLVQFCLGTYFNTKVKKMRMLAEEKKKGRGE</sequence>
<keyword evidence="5 6" id="KW-0472">Membrane</keyword>